<dbReference type="PROSITE" id="PS50928">
    <property type="entry name" value="ABC_TM1"/>
    <property type="match status" value="1"/>
</dbReference>
<dbReference type="GO" id="GO:0055085">
    <property type="term" value="P:transmembrane transport"/>
    <property type="evidence" value="ECO:0007669"/>
    <property type="project" value="InterPro"/>
</dbReference>
<evidence type="ECO:0000256" key="7">
    <source>
        <dbReference type="RuleBase" id="RU363032"/>
    </source>
</evidence>
<comment type="caution">
    <text evidence="9">The sequence shown here is derived from an EMBL/GenBank/DDBJ whole genome shotgun (WGS) entry which is preliminary data.</text>
</comment>
<dbReference type="InterPro" id="IPR000515">
    <property type="entry name" value="MetI-like"/>
</dbReference>
<accession>A0AB73T5K7</accession>
<evidence type="ECO:0000256" key="3">
    <source>
        <dbReference type="ARBA" id="ARBA00022475"/>
    </source>
</evidence>
<feature type="domain" description="ABC transmembrane type-1" evidence="8">
    <location>
        <begin position="69"/>
        <end position="283"/>
    </location>
</feature>
<dbReference type="Proteomes" id="UP000245412">
    <property type="component" value="Unassembled WGS sequence"/>
</dbReference>
<name>A0AB73T5K7_9FIRM</name>
<evidence type="ECO:0000313" key="9">
    <source>
        <dbReference type="EMBL" id="PWJ76631.1"/>
    </source>
</evidence>
<feature type="transmembrane region" description="Helical" evidence="7">
    <location>
        <begin position="115"/>
        <end position="135"/>
    </location>
</feature>
<dbReference type="Gene3D" id="1.10.3720.10">
    <property type="entry name" value="MetI-like"/>
    <property type="match status" value="1"/>
</dbReference>
<dbReference type="EMBL" id="QGGY01000004">
    <property type="protein sequence ID" value="PWJ76631.1"/>
    <property type="molecule type" value="Genomic_DNA"/>
</dbReference>
<gene>
    <name evidence="9" type="ORF">C7383_10477</name>
</gene>
<keyword evidence="5 7" id="KW-1133">Transmembrane helix</keyword>
<keyword evidence="3" id="KW-1003">Cell membrane</keyword>
<comment type="subcellular location">
    <subcellularLocation>
        <location evidence="1 7">Cell membrane</location>
        <topology evidence="1 7">Multi-pass membrane protein</topology>
    </subcellularLocation>
</comment>
<dbReference type="InterPro" id="IPR050809">
    <property type="entry name" value="UgpAE/MalFG_permease"/>
</dbReference>
<keyword evidence="6 7" id="KW-0472">Membrane</keyword>
<dbReference type="AlphaFoldDB" id="A0AB73T5K7"/>
<evidence type="ECO:0000256" key="6">
    <source>
        <dbReference type="ARBA" id="ARBA00023136"/>
    </source>
</evidence>
<protein>
    <submittedName>
        <fullName evidence="9">Aldouronate transport system permease protein</fullName>
    </submittedName>
</protein>
<dbReference type="SUPFAM" id="SSF161098">
    <property type="entry name" value="MetI-like"/>
    <property type="match status" value="1"/>
</dbReference>
<feature type="transmembrane region" description="Helical" evidence="7">
    <location>
        <begin position="209"/>
        <end position="230"/>
    </location>
</feature>
<keyword evidence="4 7" id="KW-0812">Transmembrane</keyword>
<feature type="transmembrane region" description="Helical" evidence="7">
    <location>
        <begin position="168"/>
        <end position="188"/>
    </location>
</feature>
<evidence type="ECO:0000256" key="5">
    <source>
        <dbReference type="ARBA" id="ARBA00022989"/>
    </source>
</evidence>
<feature type="transmembrane region" description="Helical" evidence="7">
    <location>
        <begin position="262"/>
        <end position="284"/>
    </location>
</feature>
<reference evidence="9 10" key="1">
    <citation type="submission" date="2018-05" db="EMBL/GenBank/DDBJ databases">
        <authorList>
            <person name="Goeker M."/>
            <person name="Huntemann M."/>
            <person name="Clum A."/>
            <person name="Pillay M."/>
            <person name="Palaniappan K."/>
            <person name="Varghese N."/>
            <person name="Mikhailova N."/>
            <person name="Stamatis D."/>
            <person name="Reddy T."/>
            <person name="Daum C."/>
            <person name="Shapiro N."/>
            <person name="Ivanova N."/>
            <person name="Kyrpides N."/>
            <person name="Woyke T."/>
        </authorList>
    </citation>
    <scope>NUCLEOTIDE SEQUENCE [LARGE SCALE GENOMIC DNA]</scope>
    <source>
        <strain evidence="9 10">DSM 26524</strain>
    </source>
</reference>
<evidence type="ECO:0000256" key="4">
    <source>
        <dbReference type="ARBA" id="ARBA00022692"/>
    </source>
</evidence>
<comment type="similarity">
    <text evidence="7">Belongs to the binding-protein-dependent transport system permease family.</text>
</comment>
<feature type="transmembrane region" description="Helical" evidence="7">
    <location>
        <begin position="12"/>
        <end position="36"/>
    </location>
</feature>
<dbReference type="GO" id="GO:0005886">
    <property type="term" value="C:plasma membrane"/>
    <property type="evidence" value="ECO:0007669"/>
    <property type="project" value="UniProtKB-SubCell"/>
</dbReference>
<keyword evidence="2 7" id="KW-0813">Transport</keyword>
<dbReference type="CDD" id="cd06261">
    <property type="entry name" value="TM_PBP2"/>
    <property type="match status" value="1"/>
</dbReference>
<dbReference type="InterPro" id="IPR035906">
    <property type="entry name" value="MetI-like_sf"/>
</dbReference>
<organism evidence="9 10">
    <name type="scientific">Murimonas intestini</name>
    <dbReference type="NCBI Taxonomy" id="1337051"/>
    <lineage>
        <taxon>Bacteria</taxon>
        <taxon>Bacillati</taxon>
        <taxon>Bacillota</taxon>
        <taxon>Clostridia</taxon>
        <taxon>Lachnospirales</taxon>
        <taxon>Lachnospiraceae</taxon>
        <taxon>Murimonas</taxon>
    </lineage>
</organism>
<evidence type="ECO:0000313" key="10">
    <source>
        <dbReference type="Proteomes" id="UP000245412"/>
    </source>
</evidence>
<proteinExistence type="inferred from homology"/>
<evidence type="ECO:0000259" key="8">
    <source>
        <dbReference type="PROSITE" id="PS50928"/>
    </source>
</evidence>
<dbReference type="PANTHER" id="PTHR43227">
    <property type="entry name" value="BLL4140 PROTEIN"/>
    <property type="match status" value="1"/>
</dbReference>
<keyword evidence="10" id="KW-1185">Reference proteome</keyword>
<dbReference type="Pfam" id="PF00528">
    <property type="entry name" value="BPD_transp_1"/>
    <property type="match status" value="1"/>
</dbReference>
<evidence type="ECO:0000256" key="2">
    <source>
        <dbReference type="ARBA" id="ARBA00022448"/>
    </source>
</evidence>
<dbReference type="PANTHER" id="PTHR43227:SF11">
    <property type="entry name" value="BLL4140 PROTEIN"/>
    <property type="match status" value="1"/>
</dbReference>
<dbReference type="RefSeq" id="WP_109625782.1">
    <property type="nucleotide sequence ID" value="NZ_JANKBI010000008.1"/>
</dbReference>
<sequence length="296" mass="33299">MKKKRHTLPYHLMLMPGMVFLLIFSIVPMFGAVIAFQKFEPVKGILGSQFVGLANFKRLFLIPDSKQIIFNTVYIAVFKMLLNIIVPLFFAVVLNECRRKIFKRCVQTIVYLPNFLSWVIVAVMLGNMFGPNGFINSILGMFGHEPILFLASNTWFRPLIIGSDVWKGFGYGAIVYLAAIMNIDTSLYEAADIDGASRMQKITKITVPLIMPTVILMATLSLGNVLNAGFDQIFNLYSPLVYETGDIIDTYVYRMGLVQLQYSFGTAVGLLKSAVSFVLIVLSYKLADRFAGYRIF</sequence>
<feature type="transmembrane region" description="Helical" evidence="7">
    <location>
        <begin position="68"/>
        <end position="94"/>
    </location>
</feature>
<evidence type="ECO:0000256" key="1">
    <source>
        <dbReference type="ARBA" id="ARBA00004651"/>
    </source>
</evidence>